<dbReference type="GO" id="GO:0009228">
    <property type="term" value="P:thiamine biosynthetic process"/>
    <property type="evidence" value="ECO:0007669"/>
    <property type="project" value="UniProtKB-KW"/>
</dbReference>
<protein>
    <submittedName>
        <fullName evidence="3">Pyridoxamine kinase</fullName>
        <ecNumber evidence="3">2.7.1.35</ecNumber>
    </submittedName>
</protein>
<sequence>MKKIAVLQDLSGLGRCSLTAAIPVISAMGVQACPLPTAVLSNQTGFSSCYMDDYTDRMEKIMEEWEKRDFIPDGIYTGFLAGTDQADQILRFLDIFAKEHTWILIDPVMGDKGEAFGFYTEALCEKMRRIAGRAHVITPNLTEAILLLKGRAGLEETWKELKALKEEEFCERVQKLGEELCSRFSLRAAVITGIEKDRKDGGSWIGNLIWEQGAAFWCFSRKYGGSYSGTGDLFASVLCAGLVKGMSMKASVKKAVSFLEGAIRDTVMEGTDRNEGVCFERHLWKLL</sequence>
<dbReference type="PANTHER" id="PTHR20858:SF17">
    <property type="entry name" value="HYDROXYMETHYLPYRIMIDINE_PHOSPHOMETHYLPYRIMIDINE KINASE THI20-RELATED"/>
    <property type="match status" value="1"/>
</dbReference>
<dbReference type="Proteomes" id="UP000824041">
    <property type="component" value="Unassembled WGS sequence"/>
</dbReference>
<dbReference type="EC" id="2.7.1.35" evidence="3"/>
<dbReference type="Gene3D" id="3.40.1190.20">
    <property type="match status" value="1"/>
</dbReference>
<dbReference type="EMBL" id="DXBU01000044">
    <property type="protein sequence ID" value="HIZ21843.1"/>
    <property type="molecule type" value="Genomic_DNA"/>
</dbReference>
<accession>A0A9D2DRN7</accession>
<feature type="domain" description="Pyridoxamine kinase/Phosphomethylpyrimidine kinase" evidence="2">
    <location>
        <begin position="20"/>
        <end position="270"/>
    </location>
</feature>
<dbReference type="GO" id="GO:0005829">
    <property type="term" value="C:cytosol"/>
    <property type="evidence" value="ECO:0007669"/>
    <property type="project" value="TreeGrafter"/>
</dbReference>
<dbReference type="GO" id="GO:0008972">
    <property type="term" value="F:phosphomethylpyrimidine kinase activity"/>
    <property type="evidence" value="ECO:0007669"/>
    <property type="project" value="TreeGrafter"/>
</dbReference>
<gene>
    <name evidence="3" type="ORF">IAA21_03470</name>
</gene>
<organism evidence="3 4">
    <name type="scientific">Candidatus Blautia faecigallinarum</name>
    <dbReference type="NCBI Taxonomy" id="2838488"/>
    <lineage>
        <taxon>Bacteria</taxon>
        <taxon>Bacillati</taxon>
        <taxon>Bacillota</taxon>
        <taxon>Clostridia</taxon>
        <taxon>Lachnospirales</taxon>
        <taxon>Lachnospiraceae</taxon>
        <taxon>Blautia</taxon>
    </lineage>
</organism>
<dbReference type="AlphaFoldDB" id="A0A9D2DRN7"/>
<reference evidence="3" key="1">
    <citation type="journal article" date="2021" name="PeerJ">
        <title>Extensive microbial diversity within the chicken gut microbiome revealed by metagenomics and culture.</title>
        <authorList>
            <person name="Gilroy R."/>
            <person name="Ravi A."/>
            <person name="Getino M."/>
            <person name="Pursley I."/>
            <person name="Horton D.L."/>
            <person name="Alikhan N.F."/>
            <person name="Baker D."/>
            <person name="Gharbi K."/>
            <person name="Hall N."/>
            <person name="Watson M."/>
            <person name="Adriaenssens E.M."/>
            <person name="Foster-Nyarko E."/>
            <person name="Jarju S."/>
            <person name="Secka A."/>
            <person name="Antonio M."/>
            <person name="Oren A."/>
            <person name="Chaudhuri R.R."/>
            <person name="La Ragione R."/>
            <person name="Hildebrand F."/>
            <person name="Pallen M.J."/>
        </authorList>
    </citation>
    <scope>NUCLEOTIDE SEQUENCE</scope>
    <source>
        <strain evidence="3">14324</strain>
    </source>
</reference>
<evidence type="ECO:0000313" key="4">
    <source>
        <dbReference type="Proteomes" id="UP000824041"/>
    </source>
</evidence>
<dbReference type="SUPFAM" id="SSF53613">
    <property type="entry name" value="Ribokinase-like"/>
    <property type="match status" value="1"/>
</dbReference>
<dbReference type="InterPro" id="IPR029056">
    <property type="entry name" value="Ribokinase-like"/>
</dbReference>
<keyword evidence="3" id="KW-0808">Transferase</keyword>
<dbReference type="Pfam" id="PF08543">
    <property type="entry name" value="Phos_pyr_kin"/>
    <property type="match status" value="1"/>
</dbReference>
<keyword evidence="3" id="KW-0418">Kinase</keyword>
<dbReference type="GO" id="GO:0008478">
    <property type="term" value="F:pyridoxal kinase activity"/>
    <property type="evidence" value="ECO:0007669"/>
    <property type="project" value="UniProtKB-EC"/>
</dbReference>
<name>A0A9D2DRN7_9FIRM</name>
<evidence type="ECO:0000313" key="3">
    <source>
        <dbReference type="EMBL" id="HIZ21843.1"/>
    </source>
</evidence>
<reference evidence="3" key="2">
    <citation type="submission" date="2021-04" db="EMBL/GenBank/DDBJ databases">
        <authorList>
            <person name="Gilroy R."/>
        </authorList>
    </citation>
    <scope>NUCLEOTIDE SEQUENCE</scope>
    <source>
        <strain evidence="3">14324</strain>
    </source>
</reference>
<evidence type="ECO:0000256" key="1">
    <source>
        <dbReference type="ARBA" id="ARBA00022977"/>
    </source>
</evidence>
<dbReference type="PANTHER" id="PTHR20858">
    <property type="entry name" value="PHOSPHOMETHYLPYRIMIDINE KINASE"/>
    <property type="match status" value="1"/>
</dbReference>
<dbReference type="InterPro" id="IPR013749">
    <property type="entry name" value="PM/HMP-P_kinase-1"/>
</dbReference>
<keyword evidence="1" id="KW-0784">Thiamine biosynthesis</keyword>
<comment type="caution">
    <text evidence="3">The sequence shown here is derived from an EMBL/GenBank/DDBJ whole genome shotgun (WGS) entry which is preliminary data.</text>
</comment>
<dbReference type="GO" id="GO:0008902">
    <property type="term" value="F:hydroxymethylpyrimidine kinase activity"/>
    <property type="evidence" value="ECO:0007669"/>
    <property type="project" value="TreeGrafter"/>
</dbReference>
<evidence type="ECO:0000259" key="2">
    <source>
        <dbReference type="Pfam" id="PF08543"/>
    </source>
</evidence>
<proteinExistence type="predicted"/>
<dbReference type="PROSITE" id="PS51257">
    <property type="entry name" value="PROKAR_LIPOPROTEIN"/>
    <property type="match status" value="1"/>
</dbReference>
<dbReference type="NCBIfam" id="NF005491">
    <property type="entry name" value="PRK07105.1"/>
    <property type="match status" value="1"/>
</dbReference>